<dbReference type="PANTHER" id="PTHR21497">
    <property type="entry name" value="UBIQUITIN LIGASE E3 ALPHA-RELATED"/>
    <property type="match status" value="1"/>
</dbReference>
<comment type="similarity">
    <text evidence="16 19">Belongs to the E3 ubiquitin-protein ligase UBR1-like family.</text>
</comment>
<dbReference type="InterPro" id="IPR003769">
    <property type="entry name" value="ClpS_core"/>
</dbReference>
<dbReference type="GO" id="GO:0000151">
    <property type="term" value="C:ubiquitin ligase complex"/>
    <property type="evidence" value="ECO:0007669"/>
    <property type="project" value="TreeGrafter"/>
</dbReference>
<dbReference type="Pfam" id="PF02617">
    <property type="entry name" value="ClpS"/>
    <property type="match status" value="1"/>
</dbReference>
<dbReference type="Gene3D" id="1.10.10.2670">
    <property type="entry name" value="E3 ubiquitin-protein ligase"/>
    <property type="match status" value="1"/>
</dbReference>
<evidence type="ECO:0000256" key="16">
    <source>
        <dbReference type="ARBA" id="ARBA00046341"/>
    </source>
</evidence>
<keyword evidence="7 19" id="KW-0479">Metal-binding</keyword>
<evidence type="ECO:0000256" key="1">
    <source>
        <dbReference type="ARBA" id="ARBA00000900"/>
    </source>
</evidence>
<dbReference type="EMBL" id="JAANIT010000431">
    <property type="protein sequence ID" value="KAG1547793.1"/>
    <property type="molecule type" value="Genomic_DNA"/>
</dbReference>
<dbReference type="GO" id="GO:0071596">
    <property type="term" value="P:ubiquitin-dependent protein catabolic process via the N-end rule pathway"/>
    <property type="evidence" value="ECO:0007669"/>
    <property type="project" value="UniProtKB-UniRule"/>
</dbReference>
<dbReference type="CDD" id="cd19673">
    <property type="entry name" value="UBR-box_UBR3"/>
    <property type="match status" value="1"/>
</dbReference>
<evidence type="ECO:0000256" key="19">
    <source>
        <dbReference type="RuleBase" id="RU366018"/>
    </source>
</evidence>
<dbReference type="CDD" id="cd06558">
    <property type="entry name" value="crotonase-like"/>
    <property type="match status" value="1"/>
</dbReference>
<dbReference type="InterPro" id="IPR014719">
    <property type="entry name" value="Ribosomal_bL12_C/ClpS-like"/>
</dbReference>
<dbReference type="InterPro" id="IPR001753">
    <property type="entry name" value="Enoyl-CoA_hydra/iso"/>
</dbReference>
<comment type="pathway">
    <text evidence="4">Lipid metabolism; fatty acid beta-oxidation.</text>
</comment>
<keyword evidence="15" id="KW-0413">Isomerase</keyword>
<dbReference type="GO" id="GO:0006631">
    <property type="term" value="P:fatty acid metabolic process"/>
    <property type="evidence" value="ECO:0007669"/>
    <property type="project" value="UniProtKB-KW"/>
</dbReference>
<keyword evidence="9 19" id="KW-0833">Ubl conjugation pathway</keyword>
<gene>
    <name evidence="22" type="ORF">G6F51_004056</name>
</gene>
<feature type="region of interest" description="Disordered" evidence="20">
    <location>
        <begin position="1563"/>
        <end position="1584"/>
    </location>
</feature>
<evidence type="ECO:0000256" key="18">
    <source>
        <dbReference type="RuleBase" id="RU003707"/>
    </source>
</evidence>
<dbReference type="InterPro" id="IPR036390">
    <property type="entry name" value="WH_DNA-bd_sf"/>
</dbReference>
<dbReference type="InterPro" id="IPR029045">
    <property type="entry name" value="ClpP/crotonase-like_dom_sf"/>
</dbReference>
<dbReference type="FunFam" id="3.90.226.10:FF:000024">
    <property type="entry name" value="Delta3,5-delta2,4-dienoyl-CoA isomerase"/>
    <property type="match status" value="1"/>
</dbReference>
<dbReference type="CDD" id="cd16482">
    <property type="entry name" value="RING-H2_UBR1-like"/>
    <property type="match status" value="1"/>
</dbReference>
<evidence type="ECO:0000256" key="15">
    <source>
        <dbReference type="ARBA" id="ARBA00023235"/>
    </source>
</evidence>
<keyword evidence="12" id="KW-0007">Acetylation</keyword>
<feature type="zinc finger region" description="UBR-type" evidence="17">
    <location>
        <begin position="402"/>
        <end position="474"/>
    </location>
</feature>
<dbReference type="PROSITE" id="PS51157">
    <property type="entry name" value="ZF_UBR"/>
    <property type="match status" value="1"/>
</dbReference>
<dbReference type="GO" id="GO:0061630">
    <property type="term" value="F:ubiquitin protein ligase activity"/>
    <property type="evidence" value="ECO:0007669"/>
    <property type="project" value="UniProtKB-UniRule"/>
</dbReference>
<dbReference type="SUPFAM" id="SSF54736">
    <property type="entry name" value="ClpS-like"/>
    <property type="match status" value="1"/>
</dbReference>
<protein>
    <recommendedName>
        <fullName evidence="19">E3 ubiquitin-protein ligase</fullName>
        <ecNumber evidence="19">2.3.2.27</ecNumber>
    </recommendedName>
</protein>
<evidence type="ECO:0000256" key="5">
    <source>
        <dbReference type="ARBA" id="ARBA00005254"/>
    </source>
</evidence>
<dbReference type="SUPFAM" id="SSF46785">
    <property type="entry name" value="Winged helix' DNA-binding domain"/>
    <property type="match status" value="1"/>
</dbReference>
<dbReference type="GO" id="GO:0016853">
    <property type="term" value="F:isomerase activity"/>
    <property type="evidence" value="ECO:0007669"/>
    <property type="project" value="UniProtKB-KW"/>
</dbReference>
<keyword evidence="11 19" id="KW-0862">Zinc</keyword>
<evidence type="ECO:0000256" key="2">
    <source>
        <dbReference type="ARBA" id="ARBA00004275"/>
    </source>
</evidence>
<evidence type="ECO:0000256" key="6">
    <source>
        <dbReference type="ARBA" id="ARBA00022679"/>
    </source>
</evidence>
<evidence type="ECO:0000256" key="20">
    <source>
        <dbReference type="SAM" id="MobiDB-lite"/>
    </source>
</evidence>
<dbReference type="Gene3D" id="3.30.1390.10">
    <property type="match status" value="1"/>
</dbReference>
<evidence type="ECO:0000256" key="8">
    <source>
        <dbReference type="ARBA" id="ARBA00022771"/>
    </source>
</evidence>
<dbReference type="NCBIfam" id="NF004794">
    <property type="entry name" value="PRK06142.1"/>
    <property type="match status" value="1"/>
</dbReference>
<dbReference type="GO" id="GO:0005777">
    <property type="term" value="C:peroxisome"/>
    <property type="evidence" value="ECO:0007669"/>
    <property type="project" value="UniProtKB-SubCell"/>
</dbReference>
<dbReference type="Gene3D" id="3.90.226.10">
    <property type="entry name" value="2-enoyl-CoA Hydratase, Chain A, domain 1"/>
    <property type="match status" value="1"/>
</dbReference>
<dbReference type="Gene3D" id="1.10.12.10">
    <property type="entry name" value="Lyase 2-enoyl-coa Hydratase, Chain A, domain 2"/>
    <property type="match status" value="1"/>
</dbReference>
<dbReference type="InterPro" id="IPR003126">
    <property type="entry name" value="Znf_UBR"/>
</dbReference>
<keyword evidence="8 19" id="KW-0863">Zinc-finger</keyword>
<evidence type="ECO:0000259" key="21">
    <source>
        <dbReference type="PROSITE" id="PS51157"/>
    </source>
</evidence>
<dbReference type="SUPFAM" id="SSF52096">
    <property type="entry name" value="ClpP/crotonase"/>
    <property type="match status" value="1"/>
</dbReference>
<evidence type="ECO:0000256" key="14">
    <source>
        <dbReference type="ARBA" id="ARBA00023140"/>
    </source>
</evidence>
<dbReference type="InterPro" id="IPR018376">
    <property type="entry name" value="Enoyl-CoA_hyd/isom_CS"/>
</dbReference>
<comment type="caution">
    <text evidence="22">The sequence shown here is derived from an EMBL/GenBank/DDBJ whole genome shotgun (WGS) entry which is preliminary data.</text>
</comment>
<dbReference type="InterPro" id="IPR044046">
    <property type="entry name" value="E3_ligase_UBR-like_C"/>
</dbReference>
<dbReference type="GO" id="GO:0008270">
    <property type="term" value="F:zinc ion binding"/>
    <property type="evidence" value="ECO:0007669"/>
    <property type="project" value="UniProtKB-UniRule"/>
</dbReference>
<evidence type="ECO:0000256" key="7">
    <source>
        <dbReference type="ARBA" id="ARBA00022723"/>
    </source>
</evidence>
<dbReference type="SMART" id="SM00396">
    <property type="entry name" value="ZnF_UBR1"/>
    <property type="match status" value="1"/>
</dbReference>
<dbReference type="InterPro" id="IPR039164">
    <property type="entry name" value="UBR1-like"/>
</dbReference>
<keyword evidence="14" id="KW-0576">Peroxisome</keyword>
<feature type="region of interest" description="Disordered" evidence="20">
    <location>
        <begin position="714"/>
        <end position="738"/>
    </location>
</feature>
<dbReference type="FunFam" id="1.10.12.10:FF:000004">
    <property type="entry name" value="Delta3,5-delta2,4-dienoyl-CoA isomerase"/>
    <property type="match status" value="1"/>
</dbReference>
<dbReference type="Pfam" id="PF00378">
    <property type="entry name" value="ECH_1"/>
    <property type="match status" value="1"/>
</dbReference>
<evidence type="ECO:0000256" key="3">
    <source>
        <dbReference type="ARBA" id="ARBA00004906"/>
    </source>
</evidence>
<name>A0A9P6YGA1_RHIOR</name>
<dbReference type="Proteomes" id="UP000717996">
    <property type="component" value="Unassembled WGS sequence"/>
</dbReference>
<dbReference type="FunFam" id="2.10.110.30:FF:000001">
    <property type="entry name" value="E3 ubiquitin-protein ligase UBR2 isoform 1"/>
    <property type="match status" value="1"/>
</dbReference>
<reference evidence="22" key="1">
    <citation type="journal article" date="2020" name="Microb. Genom.">
        <title>Genetic diversity of clinical and environmental Mucorales isolates obtained from an investigation of mucormycosis cases among solid organ transplant recipients.</title>
        <authorList>
            <person name="Nguyen M.H."/>
            <person name="Kaul D."/>
            <person name="Muto C."/>
            <person name="Cheng S.J."/>
            <person name="Richter R.A."/>
            <person name="Bruno V.M."/>
            <person name="Liu G."/>
            <person name="Beyhan S."/>
            <person name="Sundermann A.J."/>
            <person name="Mounaud S."/>
            <person name="Pasculle A.W."/>
            <person name="Nierman W.C."/>
            <person name="Driscoll E."/>
            <person name="Cumbie R."/>
            <person name="Clancy C.J."/>
            <person name="Dupont C.L."/>
        </authorList>
    </citation>
    <scope>NUCLEOTIDE SEQUENCE</scope>
    <source>
        <strain evidence="22">GL16</strain>
    </source>
</reference>
<feature type="compositionally biased region" description="Acidic residues" evidence="20">
    <location>
        <begin position="729"/>
        <end position="738"/>
    </location>
</feature>
<comment type="function">
    <text evidence="19">Ubiquitin ligase protein which is a component of the N-end rule pathway. Recognizes and binds to proteins bearing specific N-terminal residues that are destabilizing according to the N-end rule, leading to their ubiquitination and subsequent degradation.</text>
</comment>
<keyword evidence="10" id="KW-0276">Fatty acid metabolism</keyword>
<feature type="domain" description="UBR-type" evidence="21">
    <location>
        <begin position="402"/>
        <end position="474"/>
    </location>
</feature>
<dbReference type="Pfam" id="PF22960">
    <property type="entry name" value="WHD_UBR1"/>
    <property type="match status" value="1"/>
</dbReference>
<proteinExistence type="inferred from homology"/>
<dbReference type="OrthoDB" id="26387at2759"/>
<dbReference type="Pfam" id="PF02207">
    <property type="entry name" value="zf-UBR"/>
    <property type="match status" value="1"/>
</dbReference>
<evidence type="ECO:0000313" key="23">
    <source>
        <dbReference type="Proteomes" id="UP000717996"/>
    </source>
</evidence>
<dbReference type="Pfam" id="PF18995">
    <property type="entry name" value="PRT6_C"/>
    <property type="match status" value="1"/>
</dbReference>
<keyword evidence="6 19" id="KW-0808">Transferase</keyword>
<dbReference type="PROSITE" id="PS00166">
    <property type="entry name" value="ENOYL_COA_HYDRATASE"/>
    <property type="match status" value="1"/>
</dbReference>
<dbReference type="GO" id="GO:0016567">
    <property type="term" value="P:protein ubiquitination"/>
    <property type="evidence" value="ECO:0007669"/>
    <property type="project" value="UniProtKB-UniRule"/>
</dbReference>
<sequence>MSEKYQYETIKVDITSDGIAHIQLNRPKKLNTLSAQLVSDIRHVFRTITDDNNVFCIVLSGSGRVFTAGLDLSENNLNEVYGSSLDAARKAYRNRAFIQDFQDSFTAIELCSKPVIAAIHGACIGGGIDLITACDIRYCSKDAFFSVKEVDVGLAADVGTLQRLPKVIGNHSLVRELCYTARNFHADEALQCGLVNKVAENQESVLAEAIKTAKIIASKSPIAVLGTKHLLNYSRDHSVAEGLAYTVTWNSAMLQTEDIPRSIEAFVSKKPAKRKNTVKKPSKNFEDMSTTQPANLTASPVTATQLKTFLNETPLMYKSRLHSGAERHILTNCYRALWSNNPQWMQTYFFQEGLSDSDNLSLLLEKYNLFGSKKQDMSDIKHENPLLDDTDEPEYWETQRGKQCGHVFKRGESIYRCRNCGLDDTCVMCSKCFHGTEHEGHDIKISISRGTGGCCDCGDPEAWKIPLYCKIHSLVSSDPSSTTHPPRAFTQPLSSVPQPVLDSVRETVSVVIDYILETFATSPEDILTVGTVQSIEQDCVDSHQALGLPVDLENQYYACVLWNDEKHSFDQVITVVKNAIGCTTEQADAVAQAVDQYGRHIVKESKDIESLIQAADIIGSVGLAVSICSVHKLVREEIAGLLLDWLKGLVSGRYKFFSNVDGGNCIIRDTICEIFSTDWALRPDLARLSTRYKGTRIPKNDNIEFEFIDEDMDDGTPLFTNDNDHNDENENDNDDEFDIDNHQEEASTTDEEQEEDTGAIYRQRILHRMAQMQRSFHRQEQLQQQTEGSETFGRRRSSSKTERDILDFNWNWDAWLAHIDQLELAERQITKNLGVHDGPITTHSAEHRENLKKEFRRKLRLDYLLHFDLKLWKAARMNVKDLLIGTFISNFQYRPVLGIRFARNYPELVDAYYFKDREPENSISTLSVQVLTVPTVASILVKEYKFFDTVCTILTNFFLTDRIQMFLPEDYEQTQVQLNFDSVTRHRYAYTIHDLHYVMNAEQVKLEITKNPLYLGQFINMLYQFQAMDPFKRHSDAHVEYESNSWVAAFNITLQISKLCHQFATCYNALQSQMSVAEASHHLCRAICRIMKAICDWNPRLPPYSSENKLLVKGASQQVTNTISTPCAGSFEIVDYKITTEPVSFHHSFHWLLSELFEHVSLLQEETLRDNGWLNGFTQMVNCAFEQDSLATFMTVLDYPIRTIALLSQINCAVWVRNGYSVRNQAYTYKDINVRENTLDRDIYLLQVGFVVCDSNQLLLSLIDRFQLMDWFKGNPKKHSTVYDSNQKIFMVEELLNLLIICATEHGYASGTTIEQRIRRAIVQHLSLTNLSYSELTKLIPGSLIECESFEAELNKIANFRAPDGLSDKGMYELKPEYLDEIDPYFWYYTRNNREEAHIALRKRWNQLHPEKQVSDKEEFLVQPKPRTIQTGPFQHLGNFLHSKIFTQILVYALWNAKMFKQAKSETILDEALYLGMLAVNDPNHTEANFFKHAVEDEYAIQVNEIEKTHANLVTVLLRCMDDDQLSHIHKRLGFIIDNIEQSSTQKAKSVIGAWKEARNRLISSKEQDNSSSNDISEQERKKAAAKARQAAIMSQFATAQSKFLEQHADLYKSDEDEEMKDLDEEDQDTIMLSSSNNDSDIVRKCHFPVDNCIVCQEELDGNKLHGMLGLVQRSNIQRLSPVTKDVWAEILETANHSCNPWGEGGQESNDKGAFTGFPVSSNLSGVDISSCGHLMHAECFENYQNSVNQESLFQRLSQRPPESRFLCPLCKAAGNVLVPIVWKGKKEIYPGVMAPTTSYEDLNKTLKALALDVNQRLQSGADNLTVVEQDSNLMIADEEKLKFFYNKLMKAIYKAMKDKLSDSAIDLRESLLQLYDMYAYTIGDREIAQRGTEDTRTRDLMVEHTGTFIDDVPKASQTLLKILSMTNLLVPKLMDSPWQTDEPKMKEVILHKQLNQMIPQLPNEKPLLMDDPFKVLVHLGFSTADQPAIEPHHLMRVLYLAELAKTVIGIAQCISNNERLFRDPRLSNLLARLCSEQQRAKGTEKVQRFVDCVLGWIRFSDRQTVYDKINSRGFIALLRLFTLPYLRKSFLLMVVHHGFIPQSPMDDLMKETPSEYDHLLKILRLPDFETIFDLNLSEQELMTGWCTDYMSDSTKSRHISLGLPTKYRLTNLPYRLDYLLDESSKRICRKCNTVPEHSAICLICGTFVCARRMCCYEDNKGECNIHMKSCGGEIGLYMMIKDCYLLLLHDNGGSIMNAPYLDSHGEADIFFKRGSPQFLNEKRYEQLRQMWLTHTIPLFVRRRMESSTTGADWGTF</sequence>
<evidence type="ECO:0000256" key="9">
    <source>
        <dbReference type="ARBA" id="ARBA00022786"/>
    </source>
</evidence>
<feature type="region of interest" description="Disordered" evidence="20">
    <location>
        <begin position="772"/>
        <end position="796"/>
    </location>
</feature>
<comment type="catalytic activity">
    <reaction evidence="1 19">
        <text>S-ubiquitinyl-[E2 ubiquitin-conjugating enzyme]-L-cysteine + [acceptor protein]-L-lysine = [E2 ubiquitin-conjugating enzyme]-L-cysteine + N(6)-ubiquitinyl-[acceptor protein]-L-lysine.</text>
        <dbReference type="EC" id="2.3.2.27"/>
    </reaction>
</comment>
<evidence type="ECO:0000256" key="10">
    <source>
        <dbReference type="ARBA" id="ARBA00022832"/>
    </source>
</evidence>
<comment type="pathway">
    <text evidence="3 19">Protein modification; protein ubiquitination.</text>
</comment>
<accession>A0A9P6YGA1</accession>
<evidence type="ECO:0000256" key="4">
    <source>
        <dbReference type="ARBA" id="ARBA00005005"/>
    </source>
</evidence>
<evidence type="ECO:0000256" key="11">
    <source>
        <dbReference type="ARBA" id="ARBA00022833"/>
    </source>
</evidence>
<dbReference type="PANTHER" id="PTHR21497:SF24">
    <property type="entry name" value="E3 UBIQUITIN-PROTEIN LIGASE UBR1"/>
    <property type="match status" value="1"/>
</dbReference>
<keyword evidence="13" id="KW-0443">Lipid metabolism</keyword>
<dbReference type="InterPro" id="IPR055194">
    <property type="entry name" value="UBR1-like_WH"/>
</dbReference>
<comment type="similarity">
    <text evidence="5 18">Belongs to the enoyl-CoA hydratase/isomerase family.</text>
</comment>
<comment type="subcellular location">
    <subcellularLocation>
        <location evidence="2">Peroxisome</location>
    </subcellularLocation>
</comment>
<evidence type="ECO:0000313" key="22">
    <source>
        <dbReference type="EMBL" id="KAG1547793.1"/>
    </source>
</evidence>
<evidence type="ECO:0000256" key="13">
    <source>
        <dbReference type="ARBA" id="ARBA00023098"/>
    </source>
</evidence>
<dbReference type="InterPro" id="IPR042065">
    <property type="entry name" value="E3_ELL-like"/>
</dbReference>
<dbReference type="Gene3D" id="2.10.110.30">
    <property type="match status" value="1"/>
</dbReference>
<dbReference type="EC" id="2.3.2.27" evidence="19"/>
<dbReference type="InterPro" id="IPR014748">
    <property type="entry name" value="Enoyl-CoA_hydra_C"/>
</dbReference>
<evidence type="ECO:0000256" key="12">
    <source>
        <dbReference type="ARBA" id="ARBA00022990"/>
    </source>
</evidence>
<organism evidence="22 23">
    <name type="scientific">Rhizopus oryzae</name>
    <name type="common">Mucormycosis agent</name>
    <name type="synonym">Rhizopus arrhizus var. delemar</name>
    <dbReference type="NCBI Taxonomy" id="64495"/>
    <lineage>
        <taxon>Eukaryota</taxon>
        <taxon>Fungi</taxon>
        <taxon>Fungi incertae sedis</taxon>
        <taxon>Mucoromycota</taxon>
        <taxon>Mucoromycotina</taxon>
        <taxon>Mucoromycetes</taxon>
        <taxon>Mucorales</taxon>
        <taxon>Mucorineae</taxon>
        <taxon>Rhizopodaceae</taxon>
        <taxon>Rhizopus</taxon>
    </lineage>
</organism>
<evidence type="ECO:0000256" key="17">
    <source>
        <dbReference type="PROSITE-ProRule" id="PRU00508"/>
    </source>
</evidence>